<dbReference type="EMBL" id="MRZV01002241">
    <property type="protein sequence ID" value="PIK34225.1"/>
    <property type="molecule type" value="Genomic_DNA"/>
</dbReference>
<dbReference type="STRING" id="307972.A0A2G8JES7"/>
<comment type="caution">
    <text evidence="7">The sequence shown here is derived from an EMBL/GenBank/DDBJ whole genome shotgun (WGS) entry which is preliminary data.</text>
</comment>
<organism evidence="7 8">
    <name type="scientific">Stichopus japonicus</name>
    <name type="common">Sea cucumber</name>
    <dbReference type="NCBI Taxonomy" id="307972"/>
    <lineage>
        <taxon>Eukaryota</taxon>
        <taxon>Metazoa</taxon>
        <taxon>Echinodermata</taxon>
        <taxon>Eleutherozoa</taxon>
        <taxon>Echinozoa</taxon>
        <taxon>Holothuroidea</taxon>
        <taxon>Aspidochirotacea</taxon>
        <taxon>Aspidochirotida</taxon>
        <taxon>Stichopodidae</taxon>
        <taxon>Apostichopus</taxon>
    </lineage>
</organism>
<feature type="transmembrane region" description="Helical" evidence="6">
    <location>
        <begin position="123"/>
        <end position="145"/>
    </location>
</feature>
<dbReference type="GO" id="GO:0008506">
    <property type="term" value="F:sucrose:proton symporter activity"/>
    <property type="evidence" value="ECO:0007669"/>
    <property type="project" value="TreeGrafter"/>
</dbReference>
<dbReference type="OrthoDB" id="28755at2759"/>
<reference evidence="7 8" key="1">
    <citation type="journal article" date="2017" name="PLoS Biol.">
        <title>The sea cucumber genome provides insights into morphological evolution and visceral regeneration.</title>
        <authorList>
            <person name="Zhang X."/>
            <person name="Sun L."/>
            <person name="Yuan J."/>
            <person name="Sun Y."/>
            <person name="Gao Y."/>
            <person name="Zhang L."/>
            <person name="Li S."/>
            <person name="Dai H."/>
            <person name="Hamel J.F."/>
            <person name="Liu C."/>
            <person name="Yu Y."/>
            <person name="Liu S."/>
            <person name="Lin W."/>
            <person name="Guo K."/>
            <person name="Jin S."/>
            <person name="Xu P."/>
            <person name="Storey K.B."/>
            <person name="Huan P."/>
            <person name="Zhang T."/>
            <person name="Zhou Y."/>
            <person name="Zhang J."/>
            <person name="Lin C."/>
            <person name="Li X."/>
            <person name="Xing L."/>
            <person name="Huo D."/>
            <person name="Sun M."/>
            <person name="Wang L."/>
            <person name="Mercier A."/>
            <person name="Li F."/>
            <person name="Yang H."/>
            <person name="Xiang J."/>
        </authorList>
    </citation>
    <scope>NUCLEOTIDE SEQUENCE [LARGE SCALE GENOMIC DNA]</scope>
    <source>
        <strain evidence="7">Shaxun</strain>
        <tissue evidence="7">Muscle</tissue>
    </source>
</reference>
<proteinExistence type="predicted"/>
<dbReference type="Pfam" id="PF13347">
    <property type="entry name" value="MFS_2"/>
    <property type="match status" value="1"/>
</dbReference>
<dbReference type="Proteomes" id="UP000230750">
    <property type="component" value="Unassembled WGS sequence"/>
</dbReference>
<evidence type="ECO:0000313" key="7">
    <source>
        <dbReference type="EMBL" id="PIK34225.1"/>
    </source>
</evidence>
<feature type="transmembrane region" description="Helical" evidence="6">
    <location>
        <begin position="91"/>
        <end position="111"/>
    </location>
</feature>
<evidence type="ECO:0000256" key="4">
    <source>
        <dbReference type="ARBA" id="ARBA00022989"/>
    </source>
</evidence>
<accession>A0A2G8JES7</accession>
<keyword evidence="4 6" id="KW-1133">Transmembrane helix</keyword>
<protein>
    <submittedName>
        <fullName evidence="7">Putative solute carrier family 45 member 3</fullName>
    </submittedName>
</protein>
<evidence type="ECO:0000256" key="3">
    <source>
        <dbReference type="ARBA" id="ARBA00022692"/>
    </source>
</evidence>
<name>A0A2G8JES7_STIJA</name>
<dbReference type="PANTHER" id="PTHR19432:SF37">
    <property type="entry name" value="SOLUTE CARRIER FAMILY 45 MEMBER 3"/>
    <property type="match status" value="1"/>
</dbReference>
<keyword evidence="8" id="KW-1185">Reference proteome</keyword>
<evidence type="ECO:0000256" key="5">
    <source>
        <dbReference type="ARBA" id="ARBA00023136"/>
    </source>
</evidence>
<feature type="transmembrane region" description="Helical" evidence="6">
    <location>
        <begin position="54"/>
        <end position="71"/>
    </location>
</feature>
<dbReference type="GO" id="GO:0016020">
    <property type="term" value="C:membrane"/>
    <property type="evidence" value="ECO:0007669"/>
    <property type="project" value="UniProtKB-SubCell"/>
</dbReference>
<dbReference type="AlphaFoldDB" id="A0A2G8JES7"/>
<evidence type="ECO:0000256" key="1">
    <source>
        <dbReference type="ARBA" id="ARBA00004141"/>
    </source>
</evidence>
<evidence type="ECO:0000256" key="2">
    <source>
        <dbReference type="ARBA" id="ARBA00022448"/>
    </source>
</evidence>
<dbReference type="InterPro" id="IPR036259">
    <property type="entry name" value="MFS_trans_sf"/>
</dbReference>
<keyword evidence="3 6" id="KW-0812">Transmembrane</keyword>
<dbReference type="SUPFAM" id="SSF103473">
    <property type="entry name" value="MFS general substrate transporter"/>
    <property type="match status" value="1"/>
</dbReference>
<evidence type="ECO:0000313" key="8">
    <source>
        <dbReference type="Proteomes" id="UP000230750"/>
    </source>
</evidence>
<feature type="transmembrane region" description="Helical" evidence="6">
    <location>
        <begin position="20"/>
        <end position="42"/>
    </location>
</feature>
<dbReference type="Gene3D" id="1.20.1250.20">
    <property type="entry name" value="MFS general substrate transporter like domains"/>
    <property type="match status" value="1"/>
</dbReference>
<evidence type="ECO:0000256" key="6">
    <source>
        <dbReference type="SAM" id="Phobius"/>
    </source>
</evidence>
<sequence>MDELEELNRPPDSYLFSLRYLVLINLMTCGVELCSSAAFGYLPPLLLEAGVSETSMSMIISIGPMIALFLLPLMGTMSDNCTSRYGRRRPFLFGMGILCILSMICLAFPLSSESIVAYFVSPARANFIMLSVAIITFDLSTQLSFTPMESLLSDPCRSDEHHNKSFVVFTFLLSVGACVGYWLLSIDWDETALASLLGARDNVFSSFCVLFLPCPLESHSVLPMTPSSGILHLQKVMFSGINQTLSQN</sequence>
<keyword evidence="5 6" id="KW-0472">Membrane</keyword>
<dbReference type="PANTHER" id="PTHR19432">
    <property type="entry name" value="SUGAR TRANSPORTER"/>
    <property type="match status" value="1"/>
</dbReference>
<feature type="transmembrane region" description="Helical" evidence="6">
    <location>
        <begin position="166"/>
        <end position="184"/>
    </location>
</feature>
<comment type="subcellular location">
    <subcellularLocation>
        <location evidence="1">Membrane</location>
        <topology evidence="1">Multi-pass membrane protein</topology>
    </subcellularLocation>
</comment>
<keyword evidence="2" id="KW-0813">Transport</keyword>
<gene>
    <name evidence="7" type="ORF">BSL78_28948</name>
</gene>